<feature type="compositionally biased region" description="Basic and acidic residues" evidence="1">
    <location>
        <begin position="206"/>
        <end position="217"/>
    </location>
</feature>
<proteinExistence type="predicted"/>
<organism evidence="2 3">
    <name type="scientific">Enhygromyxa salina</name>
    <dbReference type="NCBI Taxonomy" id="215803"/>
    <lineage>
        <taxon>Bacteria</taxon>
        <taxon>Pseudomonadati</taxon>
        <taxon>Myxococcota</taxon>
        <taxon>Polyangia</taxon>
        <taxon>Nannocystales</taxon>
        <taxon>Nannocystaceae</taxon>
        <taxon>Enhygromyxa</taxon>
    </lineage>
</organism>
<reference evidence="2 3" key="1">
    <citation type="submission" date="2018-03" db="EMBL/GenBank/DDBJ databases">
        <title>Draft Genome Sequences of the Obligatory Marine Myxobacteria Enhygromyxa salina SWB005.</title>
        <authorList>
            <person name="Poehlein A."/>
            <person name="Moghaddam J.A."/>
            <person name="Harms H."/>
            <person name="Alanjari M."/>
            <person name="Koenig G.M."/>
            <person name="Daniel R."/>
            <person name="Schaeberle T.F."/>
        </authorList>
    </citation>
    <scope>NUCLEOTIDE SEQUENCE [LARGE SCALE GENOMIC DNA]</scope>
    <source>
        <strain evidence="2 3">SWB005</strain>
    </source>
</reference>
<name>A0A2S9YEQ9_9BACT</name>
<keyword evidence="3" id="KW-1185">Reference proteome</keyword>
<feature type="region of interest" description="Disordered" evidence="1">
    <location>
        <begin position="66"/>
        <end position="159"/>
    </location>
</feature>
<evidence type="ECO:0000313" key="3">
    <source>
        <dbReference type="Proteomes" id="UP000237968"/>
    </source>
</evidence>
<evidence type="ECO:0000256" key="1">
    <source>
        <dbReference type="SAM" id="MobiDB-lite"/>
    </source>
</evidence>
<feature type="compositionally biased region" description="Basic and acidic residues" evidence="1">
    <location>
        <begin position="109"/>
        <end position="132"/>
    </location>
</feature>
<sequence>MTSSASRCVCCSEAFIRRCRLRLLVPPSRDVLARRVWIELRLVVPELRVFELAHLVRLLPPSLTHPASAEERAPGAADTSPRAPTPTPSSTSARPGSASPRRSAIMVEPEPRTAHVHDLPRAPTAPRRDRAPARARTPAASQRPGDSASTGPARATPASGCSFAHLATTTISGLGPPSIHQQRQHRVADRDPRLEELQAALTAELGQRKSDQLRDQRFAVGSQTRKRRQEQSWRRLLRAKGGT</sequence>
<feature type="compositionally biased region" description="Low complexity" evidence="1">
    <location>
        <begin position="134"/>
        <end position="144"/>
    </location>
</feature>
<dbReference type="EMBL" id="PVNK01000074">
    <property type="protein sequence ID" value="PRQ03614.1"/>
    <property type="molecule type" value="Genomic_DNA"/>
</dbReference>
<dbReference type="AlphaFoldDB" id="A0A2S9YEQ9"/>
<gene>
    <name evidence="2" type="ORF">ENSA5_14170</name>
</gene>
<feature type="region of interest" description="Disordered" evidence="1">
    <location>
        <begin position="206"/>
        <end position="243"/>
    </location>
</feature>
<protein>
    <submittedName>
        <fullName evidence="2">Uncharacterized protein</fullName>
    </submittedName>
</protein>
<accession>A0A2S9YEQ9</accession>
<evidence type="ECO:0000313" key="2">
    <source>
        <dbReference type="EMBL" id="PRQ03614.1"/>
    </source>
</evidence>
<dbReference type="Proteomes" id="UP000237968">
    <property type="component" value="Unassembled WGS sequence"/>
</dbReference>
<comment type="caution">
    <text evidence="2">The sequence shown here is derived from an EMBL/GenBank/DDBJ whole genome shotgun (WGS) entry which is preliminary data.</text>
</comment>
<feature type="compositionally biased region" description="Low complexity" evidence="1">
    <location>
        <begin position="76"/>
        <end position="104"/>
    </location>
</feature>